<keyword evidence="2" id="KW-1185">Reference proteome</keyword>
<evidence type="ECO:0008006" key="3">
    <source>
        <dbReference type="Google" id="ProtNLM"/>
    </source>
</evidence>
<dbReference type="PANTHER" id="PTHR36871:SF1">
    <property type="entry name" value="COILED-COIL DOMAIN-CONTAINING PROTEIN 190"/>
    <property type="match status" value="1"/>
</dbReference>
<gene>
    <name evidence="1" type="ORF">ACJMK2_040153</name>
</gene>
<comment type="caution">
    <text evidence="1">The sequence shown here is derived from an EMBL/GenBank/DDBJ whole genome shotgun (WGS) entry which is preliminary data.</text>
</comment>
<feature type="non-terminal residue" evidence="1">
    <location>
        <position position="1"/>
    </location>
</feature>
<evidence type="ECO:0000313" key="2">
    <source>
        <dbReference type="Proteomes" id="UP001634394"/>
    </source>
</evidence>
<organism evidence="1 2">
    <name type="scientific">Sinanodonta woodiana</name>
    <name type="common">Chinese pond mussel</name>
    <name type="synonym">Anodonta woodiana</name>
    <dbReference type="NCBI Taxonomy" id="1069815"/>
    <lineage>
        <taxon>Eukaryota</taxon>
        <taxon>Metazoa</taxon>
        <taxon>Spiralia</taxon>
        <taxon>Lophotrochozoa</taxon>
        <taxon>Mollusca</taxon>
        <taxon>Bivalvia</taxon>
        <taxon>Autobranchia</taxon>
        <taxon>Heteroconchia</taxon>
        <taxon>Palaeoheterodonta</taxon>
        <taxon>Unionida</taxon>
        <taxon>Unionoidea</taxon>
        <taxon>Unionidae</taxon>
        <taxon>Unioninae</taxon>
        <taxon>Sinanodonta</taxon>
    </lineage>
</organism>
<reference evidence="1 2" key="1">
    <citation type="submission" date="2024-11" db="EMBL/GenBank/DDBJ databases">
        <title>Chromosome-level genome assembly of the freshwater bivalve Anodonta woodiana.</title>
        <authorList>
            <person name="Chen X."/>
        </authorList>
    </citation>
    <scope>NUCLEOTIDE SEQUENCE [LARGE SCALE GENOMIC DNA]</scope>
    <source>
        <strain evidence="1">MN2024</strain>
        <tissue evidence="1">Gills</tissue>
    </source>
</reference>
<accession>A0ABD3WI87</accession>
<protein>
    <recommendedName>
        <fullName evidence="3">NT-3</fullName>
    </recommendedName>
</protein>
<dbReference type="InterPro" id="IPR031525">
    <property type="entry name" value="CC190"/>
</dbReference>
<name>A0ABD3WI87_SINWO</name>
<sequence>ESPLTPPSTCSKPTRSDLLALSNFKMQAARENVTRRLSTVVEEQTARRQSVTVDATNRPLILSESATNLGVVSKDKISPMRVPITLTYEQERYNPDGSLRTVHQLPDQQKSWEEAKKARYLRLRDKQEHETELTINEIFNKPSE</sequence>
<dbReference type="AlphaFoldDB" id="A0ABD3WI87"/>
<proteinExistence type="predicted"/>
<dbReference type="EMBL" id="JBJQND010000007">
    <property type="protein sequence ID" value="KAL3872215.1"/>
    <property type="molecule type" value="Genomic_DNA"/>
</dbReference>
<dbReference type="PANTHER" id="PTHR36871">
    <property type="entry name" value="COILED-COIL DOMAIN-CONTAINING PROTEIN 190"/>
    <property type="match status" value="1"/>
</dbReference>
<dbReference type="Proteomes" id="UP001634394">
    <property type="component" value="Unassembled WGS sequence"/>
</dbReference>
<evidence type="ECO:0000313" key="1">
    <source>
        <dbReference type="EMBL" id="KAL3872215.1"/>
    </source>
</evidence>